<organism evidence="2 3">
    <name type="scientific">Cinnamomum micranthum f. kanehirae</name>
    <dbReference type="NCBI Taxonomy" id="337451"/>
    <lineage>
        <taxon>Eukaryota</taxon>
        <taxon>Viridiplantae</taxon>
        <taxon>Streptophyta</taxon>
        <taxon>Embryophyta</taxon>
        <taxon>Tracheophyta</taxon>
        <taxon>Spermatophyta</taxon>
        <taxon>Magnoliopsida</taxon>
        <taxon>Magnoliidae</taxon>
        <taxon>Laurales</taxon>
        <taxon>Lauraceae</taxon>
        <taxon>Cinnamomum</taxon>
    </lineage>
</organism>
<dbReference type="PANTHER" id="PTHR21234:SF43">
    <property type="entry name" value="OS06G0112100 PROTEIN"/>
    <property type="match status" value="1"/>
</dbReference>
<dbReference type="AlphaFoldDB" id="A0A443NR94"/>
<comment type="caution">
    <text evidence="2">The sequence shown here is derived from an EMBL/GenBank/DDBJ whole genome shotgun (WGS) entry which is preliminary data.</text>
</comment>
<dbReference type="InterPro" id="IPR000845">
    <property type="entry name" value="Nucleoside_phosphorylase_d"/>
</dbReference>
<accession>A0A443NR94</accession>
<gene>
    <name evidence="2" type="ORF">CKAN_00971100</name>
</gene>
<dbReference type="Gene3D" id="3.40.50.1580">
    <property type="entry name" value="Nucleoside phosphorylase domain"/>
    <property type="match status" value="1"/>
</dbReference>
<keyword evidence="3" id="KW-1185">Reference proteome</keyword>
<dbReference type="SUPFAM" id="SSF53167">
    <property type="entry name" value="Purine and uridine phosphorylases"/>
    <property type="match status" value="1"/>
</dbReference>
<dbReference type="OrthoDB" id="1916878at2759"/>
<dbReference type="Pfam" id="PF01048">
    <property type="entry name" value="PNP_UDP_1"/>
    <property type="match status" value="1"/>
</dbReference>
<evidence type="ECO:0000259" key="1">
    <source>
        <dbReference type="Pfam" id="PF01048"/>
    </source>
</evidence>
<dbReference type="GO" id="GO:0003824">
    <property type="term" value="F:catalytic activity"/>
    <property type="evidence" value="ECO:0007669"/>
    <property type="project" value="InterPro"/>
</dbReference>
<dbReference type="PANTHER" id="PTHR21234">
    <property type="entry name" value="PURINE NUCLEOSIDE PHOSPHORYLASE"/>
    <property type="match status" value="1"/>
</dbReference>
<proteinExistence type="predicted"/>
<sequence length="356" mass="39171">MDSLATISVSRQSWTYVEIALLFLLSSVQHSSQSHHAVREVVERANSYGPFIGLVMAYSTEEMALQSTGLFIPSKEVPFVDLSGRRFHIGTISDVDVIFVMSGQRRLNAGITVQILLDLFDIRGIVHYGTAGSANDSLSFGDVSIPKFVAFTGSWKWMKFNKSERGQLTELMFAVYNFPAEGENLLSGVEFKPEELFSVNHTMEEVFWLEINSVWLQAAGKLQGLELQRCANETYCLPYTPKVVLGLKGSTADIFVDNAAYRNFLFKSFQVSTVDEESAAVVMTCMSSGVPSIVFRGVSDLAGGEETWSSTELSSLAATNALTVAIEFIRLIGKESGIDHKQSGDSPHGLKSWRNG</sequence>
<dbReference type="Proteomes" id="UP000283530">
    <property type="component" value="Unassembled WGS sequence"/>
</dbReference>
<feature type="domain" description="Nucleoside phosphorylase" evidence="1">
    <location>
        <begin position="52"/>
        <end position="330"/>
    </location>
</feature>
<protein>
    <submittedName>
        <fullName evidence="2">Bark storage protein A isoform X1</fullName>
    </submittedName>
</protein>
<dbReference type="CDD" id="cd09008">
    <property type="entry name" value="MTAN"/>
    <property type="match status" value="1"/>
</dbReference>
<evidence type="ECO:0000313" key="3">
    <source>
        <dbReference type="Proteomes" id="UP000283530"/>
    </source>
</evidence>
<dbReference type="STRING" id="337451.A0A443NR94"/>
<evidence type="ECO:0000313" key="2">
    <source>
        <dbReference type="EMBL" id="RWR81045.1"/>
    </source>
</evidence>
<dbReference type="InterPro" id="IPR035994">
    <property type="entry name" value="Nucleoside_phosphorylase_sf"/>
</dbReference>
<dbReference type="GO" id="GO:0009116">
    <property type="term" value="P:nucleoside metabolic process"/>
    <property type="evidence" value="ECO:0007669"/>
    <property type="project" value="InterPro"/>
</dbReference>
<name>A0A443NR94_9MAGN</name>
<dbReference type="EMBL" id="QPKB01000003">
    <property type="protein sequence ID" value="RWR81045.1"/>
    <property type="molecule type" value="Genomic_DNA"/>
</dbReference>
<reference evidence="2 3" key="1">
    <citation type="journal article" date="2019" name="Nat. Plants">
        <title>Stout camphor tree genome fills gaps in understanding of flowering plant genome evolution.</title>
        <authorList>
            <person name="Chaw S.M."/>
            <person name="Liu Y.C."/>
            <person name="Wu Y.W."/>
            <person name="Wang H.Y."/>
            <person name="Lin C.I."/>
            <person name="Wu C.S."/>
            <person name="Ke H.M."/>
            <person name="Chang L.Y."/>
            <person name="Hsu C.Y."/>
            <person name="Yang H.T."/>
            <person name="Sudianto E."/>
            <person name="Hsu M.H."/>
            <person name="Wu K.P."/>
            <person name="Wang L.N."/>
            <person name="Leebens-Mack J.H."/>
            <person name="Tsai I.J."/>
        </authorList>
    </citation>
    <scope>NUCLEOTIDE SEQUENCE [LARGE SCALE GENOMIC DNA]</scope>
    <source>
        <strain evidence="3">cv. Chaw 1501</strain>
        <tissue evidence="2">Young leaves</tissue>
    </source>
</reference>